<feature type="non-terminal residue" evidence="10">
    <location>
        <position position="1"/>
    </location>
</feature>
<evidence type="ECO:0000256" key="6">
    <source>
        <dbReference type="ARBA" id="ARBA00031702"/>
    </source>
</evidence>
<dbReference type="InterPro" id="IPR003754">
    <property type="entry name" value="4pyrrol_synth_uPrphyn_synth"/>
</dbReference>
<sequence>VVVTRATDQAGSLSTALADHGAKVVELPVVSIEESADGGEALSAALARADRYDWIVVTSPNGARRVADGLARPTTARLAAIGPKTAQPLSEAGHPVDLIPDRAVAEDLLEAFPPSDGTGRVLLARAETARHVLPDGLRDAGWEVDVVVAYRNVVPDVDPEIREQARSADLVTFTAQSTVRRYHDLAGGPTPATAACIGPISAAVARQLGFTVVEAEPHSVAGLVDAVLAWAAASSPPG</sequence>
<dbReference type="SUPFAM" id="SSF69618">
    <property type="entry name" value="HemD-like"/>
    <property type="match status" value="1"/>
</dbReference>
<dbReference type="PANTHER" id="PTHR38042">
    <property type="entry name" value="UROPORPHYRINOGEN-III SYNTHASE, CHLOROPLASTIC"/>
    <property type="match status" value="1"/>
</dbReference>
<comment type="similarity">
    <text evidence="2">Belongs to the uroporphyrinogen-III synthase family.</text>
</comment>
<dbReference type="InterPro" id="IPR036108">
    <property type="entry name" value="4pyrrol_syn_uPrphyn_synt_sf"/>
</dbReference>
<accession>A0A381PHU2</accession>
<comment type="pathway">
    <text evidence="1">Porphyrin-containing compound metabolism; protoporphyrin-IX biosynthesis; coproporphyrinogen-III from 5-aminolevulinate: step 3/4.</text>
</comment>
<dbReference type="PANTHER" id="PTHR38042:SF1">
    <property type="entry name" value="UROPORPHYRINOGEN-III SYNTHASE, CHLOROPLASTIC"/>
    <property type="match status" value="1"/>
</dbReference>
<dbReference type="GO" id="GO:0004852">
    <property type="term" value="F:uroporphyrinogen-III synthase activity"/>
    <property type="evidence" value="ECO:0007669"/>
    <property type="project" value="UniProtKB-EC"/>
</dbReference>
<reference evidence="10" key="1">
    <citation type="submission" date="2018-05" db="EMBL/GenBank/DDBJ databases">
        <authorList>
            <person name="Lanie J.A."/>
            <person name="Ng W.-L."/>
            <person name="Kazmierczak K.M."/>
            <person name="Andrzejewski T.M."/>
            <person name="Davidsen T.M."/>
            <person name="Wayne K.J."/>
            <person name="Tettelin H."/>
            <person name="Glass J.I."/>
            <person name="Rusch D."/>
            <person name="Podicherti R."/>
            <person name="Tsui H.-C.T."/>
            <person name="Winkler M.E."/>
        </authorList>
    </citation>
    <scope>NUCLEOTIDE SEQUENCE</scope>
</reference>
<evidence type="ECO:0000256" key="4">
    <source>
        <dbReference type="ARBA" id="ARBA00023239"/>
    </source>
</evidence>
<protein>
    <recommendedName>
        <fullName evidence="3">uroporphyrinogen-III synthase</fullName>
        <ecNumber evidence="3">4.2.1.75</ecNumber>
    </recommendedName>
    <alternativeName>
        <fullName evidence="7">Hydroxymethylbilane hydrolyase [cyclizing]</fullName>
    </alternativeName>
    <alternativeName>
        <fullName evidence="6">Uroporphyrinogen-III cosynthase</fullName>
    </alternativeName>
</protein>
<comment type="catalytic activity">
    <reaction evidence="8">
        <text>hydroxymethylbilane = uroporphyrinogen III + H2O</text>
        <dbReference type="Rhea" id="RHEA:18965"/>
        <dbReference type="ChEBI" id="CHEBI:15377"/>
        <dbReference type="ChEBI" id="CHEBI:57308"/>
        <dbReference type="ChEBI" id="CHEBI:57845"/>
        <dbReference type="EC" id="4.2.1.75"/>
    </reaction>
</comment>
<keyword evidence="5" id="KW-0627">Porphyrin biosynthesis</keyword>
<evidence type="ECO:0000256" key="2">
    <source>
        <dbReference type="ARBA" id="ARBA00008133"/>
    </source>
</evidence>
<evidence type="ECO:0000256" key="3">
    <source>
        <dbReference type="ARBA" id="ARBA00013109"/>
    </source>
</evidence>
<dbReference type="CDD" id="cd06578">
    <property type="entry name" value="HemD"/>
    <property type="match status" value="1"/>
</dbReference>
<dbReference type="EC" id="4.2.1.75" evidence="3"/>
<evidence type="ECO:0000256" key="1">
    <source>
        <dbReference type="ARBA" id="ARBA00004772"/>
    </source>
</evidence>
<proteinExistence type="inferred from homology"/>
<dbReference type="EMBL" id="UINC01000967">
    <property type="protein sequence ID" value="SUZ65757.1"/>
    <property type="molecule type" value="Genomic_DNA"/>
</dbReference>
<dbReference type="Pfam" id="PF02602">
    <property type="entry name" value="HEM4"/>
    <property type="match status" value="1"/>
</dbReference>
<organism evidence="10">
    <name type="scientific">marine metagenome</name>
    <dbReference type="NCBI Taxonomy" id="408172"/>
    <lineage>
        <taxon>unclassified sequences</taxon>
        <taxon>metagenomes</taxon>
        <taxon>ecological metagenomes</taxon>
    </lineage>
</organism>
<dbReference type="GO" id="GO:0006780">
    <property type="term" value="P:uroporphyrinogen III biosynthetic process"/>
    <property type="evidence" value="ECO:0007669"/>
    <property type="project" value="InterPro"/>
</dbReference>
<evidence type="ECO:0000256" key="5">
    <source>
        <dbReference type="ARBA" id="ARBA00023244"/>
    </source>
</evidence>
<dbReference type="Gene3D" id="3.40.50.10090">
    <property type="match status" value="2"/>
</dbReference>
<evidence type="ECO:0000259" key="9">
    <source>
        <dbReference type="Pfam" id="PF02602"/>
    </source>
</evidence>
<dbReference type="AlphaFoldDB" id="A0A381PHU2"/>
<dbReference type="InterPro" id="IPR039793">
    <property type="entry name" value="UROS/Hem4"/>
</dbReference>
<evidence type="ECO:0000256" key="7">
    <source>
        <dbReference type="ARBA" id="ARBA00032649"/>
    </source>
</evidence>
<gene>
    <name evidence="10" type="ORF">METZ01_LOCUS18611</name>
</gene>
<evidence type="ECO:0000256" key="8">
    <source>
        <dbReference type="ARBA" id="ARBA00048617"/>
    </source>
</evidence>
<evidence type="ECO:0000313" key="10">
    <source>
        <dbReference type="EMBL" id="SUZ65757.1"/>
    </source>
</evidence>
<keyword evidence="4" id="KW-0456">Lyase</keyword>
<name>A0A381PHU2_9ZZZZ</name>
<feature type="domain" description="Tetrapyrrole biosynthesis uroporphyrinogen III synthase" evidence="9">
    <location>
        <begin position="13"/>
        <end position="224"/>
    </location>
</feature>